<dbReference type="PROSITE" id="PS51318">
    <property type="entry name" value="TAT"/>
    <property type="match status" value="1"/>
</dbReference>
<keyword evidence="2" id="KW-1185">Reference proteome</keyword>
<reference evidence="1" key="1">
    <citation type="submission" date="2022-12" db="EMBL/GenBank/DDBJ databases">
        <authorList>
            <person name="Krivoruchko A.V."/>
            <person name="Elkin A."/>
        </authorList>
    </citation>
    <scope>NUCLEOTIDE SEQUENCE</scope>
    <source>
        <strain evidence="1">IEGM 1388</strain>
    </source>
</reference>
<dbReference type="Proteomes" id="UP001067235">
    <property type="component" value="Unassembled WGS sequence"/>
</dbReference>
<comment type="caution">
    <text evidence="1">The sequence shown here is derived from an EMBL/GenBank/DDBJ whole genome shotgun (WGS) entry which is preliminary data.</text>
</comment>
<gene>
    <name evidence="1" type="ORF">O4213_17640</name>
</gene>
<name>A0ABT4MXT3_GORRU</name>
<evidence type="ECO:0008006" key="3">
    <source>
        <dbReference type="Google" id="ProtNLM"/>
    </source>
</evidence>
<accession>A0ABT4MXT3</accession>
<dbReference type="Gene3D" id="2.60.120.560">
    <property type="entry name" value="Exo-inulinase, domain 1"/>
    <property type="match status" value="1"/>
</dbReference>
<dbReference type="InterPro" id="IPR006311">
    <property type="entry name" value="TAT_signal"/>
</dbReference>
<dbReference type="RefSeq" id="WP_301572715.1">
    <property type="nucleotide sequence ID" value="NZ_JAPWIE010000005.1"/>
</dbReference>
<dbReference type="PROSITE" id="PS51257">
    <property type="entry name" value="PROKAR_LIPOPROTEIN"/>
    <property type="match status" value="1"/>
</dbReference>
<proteinExistence type="predicted"/>
<dbReference type="EMBL" id="JAPWIE010000005">
    <property type="protein sequence ID" value="MCZ4551817.1"/>
    <property type="molecule type" value="Genomic_DNA"/>
</dbReference>
<evidence type="ECO:0000313" key="1">
    <source>
        <dbReference type="EMBL" id="MCZ4551817.1"/>
    </source>
</evidence>
<organism evidence="1 2">
    <name type="scientific">Gordonia rubripertincta</name>
    <name type="common">Rhodococcus corallinus</name>
    <dbReference type="NCBI Taxonomy" id="36822"/>
    <lineage>
        <taxon>Bacteria</taxon>
        <taxon>Bacillati</taxon>
        <taxon>Actinomycetota</taxon>
        <taxon>Actinomycetes</taxon>
        <taxon>Mycobacteriales</taxon>
        <taxon>Gordoniaceae</taxon>
        <taxon>Gordonia</taxon>
    </lineage>
</organism>
<protein>
    <recommendedName>
        <fullName evidence="3">DUF1080 domain-containing protein</fullName>
    </recommendedName>
</protein>
<sequence>MPQHLSRRRALGLGLGVIAAGGLVACGGGRRSPAETRWAPRFAAGRGLVTNEYALRRSEADGAVTSPDWTVTSGSLFHDGGCGWSGPIDGNSPDSGSSKATGSAVLRALSQRDDFARFSMSCELWADEPTETERTPEQDYDGVHLLFGYRSPDDLYAVTLVRRSGTIVWKRKAPRGTGAGVYRTIATAPLPAATRTWSHFTADVGIDNNSVSLAVRQDGELVLGAIDIGARRSPPQLRPGRVGWRGDNTEFWFRSLSVVPTETAAAKPSAE</sequence>
<evidence type="ECO:0000313" key="2">
    <source>
        <dbReference type="Proteomes" id="UP001067235"/>
    </source>
</evidence>